<proteinExistence type="predicted"/>
<gene>
    <name evidence="3" type="ORF">AARE701A_LOCUS16995</name>
</gene>
<evidence type="ECO:0000256" key="2">
    <source>
        <dbReference type="SAM" id="MobiDB-lite"/>
    </source>
</evidence>
<keyword evidence="4" id="KW-1185">Reference proteome</keyword>
<reference evidence="3" key="1">
    <citation type="submission" date="2021-01" db="EMBL/GenBank/DDBJ databases">
        <authorList>
            <person name="Bezrukov I."/>
        </authorList>
    </citation>
    <scope>NUCLEOTIDE SEQUENCE</scope>
</reference>
<keyword evidence="1" id="KW-0175">Coiled coil</keyword>
<evidence type="ECO:0008006" key="5">
    <source>
        <dbReference type="Google" id="ProtNLM"/>
    </source>
</evidence>
<sequence>MGYKAVYRSLTELFPQIDARLLKAVAIEHPKDANEAAAVVVSEIVPFFYPNLADNSTQPENRTPGNVPNKVERAMQNGVLSGSETGSSSSSGSIPLAVDCDHETRAPITESISSRNQLTHVMPNVDLDIQSNAKIGLSGSEESGVVSSETPVSFQAGAKSTSHGCQGVGFHITGSNQAEAGTSSESEDAVHKLVYPADNSAMTQKSPPLQIRFGSIDIVNETSSGSLAVENSDAELSGSNLVDVTSKGSLAVENGDPELVGAFSSVVSRSTQGCNIVHLEQIIEDAKSNKKTLFTVMESIMNLMREVELQEKDAEKAKEDASRGGFDTLDKVEELKKMLEHAKEANDMDAGEVYGERSILTTEVNELENRLLNLSEERDKSLSVLDEMREVLEIRLAAALEIKNAAEQEKQEKEGSARKAFAEQEAIMEKVVQESKLLQQEAEENSKLREFLMDHGRIVDSLQGEISVICQDIRHLKEKFDNRVPLSQSITSSQTSCKLASSASSMKSLLLEKPLEASYETAEASSNNTSPKALVNEGKDDRKELLEEGWDFFDKETEL</sequence>
<evidence type="ECO:0000256" key="1">
    <source>
        <dbReference type="SAM" id="Coils"/>
    </source>
</evidence>
<dbReference type="EMBL" id="LR999456">
    <property type="protein sequence ID" value="CAE6139434.1"/>
    <property type="molecule type" value="Genomic_DNA"/>
</dbReference>
<dbReference type="Proteomes" id="UP000682877">
    <property type="component" value="Chromosome 6"/>
</dbReference>
<feature type="coiled-coil region" evidence="1">
    <location>
        <begin position="357"/>
        <end position="423"/>
    </location>
</feature>
<name>A0A8S2AMQ1_ARAAE</name>
<dbReference type="AlphaFoldDB" id="A0A8S2AMQ1"/>
<accession>A0A8S2AMQ1</accession>
<organism evidence="3 4">
    <name type="scientific">Arabidopsis arenosa</name>
    <name type="common">Sand rock-cress</name>
    <name type="synonym">Cardaminopsis arenosa</name>
    <dbReference type="NCBI Taxonomy" id="38785"/>
    <lineage>
        <taxon>Eukaryota</taxon>
        <taxon>Viridiplantae</taxon>
        <taxon>Streptophyta</taxon>
        <taxon>Embryophyta</taxon>
        <taxon>Tracheophyta</taxon>
        <taxon>Spermatophyta</taxon>
        <taxon>Magnoliopsida</taxon>
        <taxon>eudicotyledons</taxon>
        <taxon>Gunneridae</taxon>
        <taxon>Pentapetalae</taxon>
        <taxon>rosids</taxon>
        <taxon>malvids</taxon>
        <taxon>Brassicales</taxon>
        <taxon>Brassicaceae</taxon>
        <taxon>Camelineae</taxon>
        <taxon>Arabidopsis</taxon>
    </lineage>
</organism>
<evidence type="ECO:0000313" key="4">
    <source>
        <dbReference type="Proteomes" id="UP000682877"/>
    </source>
</evidence>
<evidence type="ECO:0000313" key="3">
    <source>
        <dbReference type="EMBL" id="CAE6139434.1"/>
    </source>
</evidence>
<protein>
    <recommendedName>
        <fullName evidence="5">ELKS/Rab6-interacting/CAST family protein</fullName>
    </recommendedName>
</protein>
<dbReference type="PANTHER" id="PTHR48459:SF1">
    <property type="entry name" value="CUE DOMAIN-CONTAINING PROTEIN"/>
    <property type="match status" value="1"/>
</dbReference>
<feature type="region of interest" description="Disordered" evidence="2">
    <location>
        <begin position="520"/>
        <end position="540"/>
    </location>
</feature>
<dbReference type="PANTHER" id="PTHR48459">
    <property type="entry name" value="CUE DOMAIN-CONTAINING PROTEIN"/>
    <property type="match status" value="1"/>
</dbReference>